<evidence type="ECO:0000256" key="4">
    <source>
        <dbReference type="ARBA" id="ARBA00004201"/>
    </source>
</evidence>
<evidence type="ECO:0000256" key="13">
    <source>
        <dbReference type="ARBA" id="ARBA00047661"/>
    </source>
</evidence>
<dbReference type="PROSITE" id="PS00893">
    <property type="entry name" value="NUDIX_BOX"/>
    <property type="match status" value="1"/>
</dbReference>
<proteinExistence type="inferred from homology"/>
<comment type="catalytic activity">
    <reaction evidence="13">
        <text>a 5'-end (N(7)-methyl 5'-triphosphoguanosine)-ribonucleoside in mRNA + H2O = N(7)-methyl-GDP + a 5'-end phospho-ribonucleoside in mRNA + 2 H(+)</text>
        <dbReference type="Rhea" id="RHEA:67484"/>
        <dbReference type="Rhea" id="RHEA-COMP:15692"/>
        <dbReference type="Rhea" id="RHEA-COMP:17167"/>
        <dbReference type="ChEBI" id="CHEBI:15377"/>
        <dbReference type="ChEBI" id="CHEBI:15378"/>
        <dbReference type="ChEBI" id="CHEBI:63714"/>
        <dbReference type="ChEBI" id="CHEBI:138282"/>
        <dbReference type="ChEBI" id="CHEBI:156461"/>
        <dbReference type="EC" id="3.6.1.62"/>
    </reaction>
    <physiologicalReaction direction="left-to-right" evidence="13">
        <dbReference type="Rhea" id="RHEA:67485"/>
    </physiologicalReaction>
</comment>
<evidence type="ECO:0000313" key="18">
    <source>
        <dbReference type="Proteomes" id="UP000479000"/>
    </source>
</evidence>
<evidence type="ECO:0000256" key="3">
    <source>
        <dbReference type="ARBA" id="ARBA00004123"/>
    </source>
</evidence>
<keyword evidence="11" id="KW-0464">Manganese</keyword>
<dbReference type="FunFam" id="1.10.10.1050:FF:000001">
    <property type="entry name" value="M7GpppN-mRNA hydrolase isoform 2"/>
    <property type="match status" value="1"/>
</dbReference>
<dbReference type="PANTHER" id="PTHR23114:SF17">
    <property type="entry name" value="M7GPPPN-MRNA HYDROLASE"/>
    <property type="match status" value="1"/>
</dbReference>
<dbReference type="GO" id="GO:0000184">
    <property type="term" value="P:nuclear-transcribed mRNA catabolic process, nonsense-mediated decay"/>
    <property type="evidence" value="ECO:0007669"/>
    <property type="project" value="InterPro"/>
</dbReference>
<dbReference type="InterPro" id="IPR015797">
    <property type="entry name" value="NUDIX_hydrolase-like_dom_sf"/>
</dbReference>
<dbReference type="InterPro" id="IPR007722">
    <property type="entry name" value="DCP2_BoxA"/>
</dbReference>
<reference evidence="17 18" key="1">
    <citation type="submission" date="2020-02" db="EMBL/GenBank/DDBJ databases">
        <authorList>
            <person name="Ferguson B K."/>
        </authorList>
    </citation>
    <scope>NUCLEOTIDE SEQUENCE [LARGE SCALE GENOMIC DNA]</scope>
</reference>
<keyword evidence="12" id="KW-0539">Nucleus</keyword>
<keyword evidence="7" id="KW-0597">Phosphoprotein</keyword>
<dbReference type="Gene3D" id="3.90.79.10">
    <property type="entry name" value="Nucleoside Triphosphate Pyrophosphohydrolase"/>
    <property type="match status" value="1"/>
</dbReference>
<evidence type="ECO:0000256" key="16">
    <source>
        <dbReference type="ARBA" id="ARBA00078183"/>
    </source>
</evidence>
<dbReference type="InterPro" id="IPR020084">
    <property type="entry name" value="NUDIX_hydrolase_CS"/>
</dbReference>
<organism evidence="17 18">
    <name type="scientific">Nesidiocoris tenuis</name>
    <dbReference type="NCBI Taxonomy" id="355587"/>
    <lineage>
        <taxon>Eukaryota</taxon>
        <taxon>Metazoa</taxon>
        <taxon>Ecdysozoa</taxon>
        <taxon>Arthropoda</taxon>
        <taxon>Hexapoda</taxon>
        <taxon>Insecta</taxon>
        <taxon>Pterygota</taxon>
        <taxon>Neoptera</taxon>
        <taxon>Paraneoptera</taxon>
        <taxon>Hemiptera</taxon>
        <taxon>Heteroptera</taxon>
        <taxon>Panheteroptera</taxon>
        <taxon>Cimicomorpha</taxon>
        <taxon>Miridae</taxon>
        <taxon>Dicyphina</taxon>
        <taxon>Nesidiocoris</taxon>
    </lineage>
</organism>
<dbReference type="Pfam" id="PF05026">
    <property type="entry name" value="DCP2"/>
    <property type="match status" value="1"/>
</dbReference>
<evidence type="ECO:0000256" key="14">
    <source>
        <dbReference type="ARBA" id="ARBA00060003"/>
    </source>
</evidence>
<evidence type="ECO:0000256" key="5">
    <source>
        <dbReference type="ARBA" id="ARBA00005279"/>
    </source>
</evidence>
<evidence type="ECO:0000256" key="1">
    <source>
        <dbReference type="ARBA" id="ARBA00001936"/>
    </source>
</evidence>
<dbReference type="EMBL" id="CADCXU010023045">
    <property type="protein sequence ID" value="CAB0010502.1"/>
    <property type="molecule type" value="Genomic_DNA"/>
</dbReference>
<evidence type="ECO:0000256" key="6">
    <source>
        <dbReference type="ARBA" id="ARBA00022490"/>
    </source>
</evidence>
<comment type="function">
    <text evidence="14">Decapping metalloenzyme that catalyzes the cleavage of the cap structure on mRNAs. Removes the 7-methyl guanine cap structure from mRNA molecules, yielding a 5'-phosphorylated mRNA fragment and 7m-GDP. Necessary for the degradation of mRNAs, both in normal mRNA turnover and in nonsense-mediated mRNA decay. Plays a role in replication-dependent histone mRNA degradation. Has higher activity towards mRNAs that lack a poly(A) tail. Has no activity towards a cap structure lacking an RNA moiety. The presence of a N(6)-methyladenosine methylation at the second transcribed position of mRNAs (N(6),2'-O-dimethyladenosine cap; m6A(m)) provides resistance to DCP2-mediated decapping. Blocks autophagy in nutrient-rich conditions by repressing the expression of ATG-related genes through degradation of their transcripts.</text>
</comment>
<dbReference type="PROSITE" id="PS51462">
    <property type="entry name" value="NUDIX"/>
    <property type="match status" value="1"/>
</dbReference>
<keyword evidence="10" id="KW-0694">RNA-binding</keyword>
<evidence type="ECO:0000256" key="10">
    <source>
        <dbReference type="ARBA" id="ARBA00022884"/>
    </source>
</evidence>
<accession>A0A6H5H500</accession>
<evidence type="ECO:0000313" key="17">
    <source>
        <dbReference type="EMBL" id="CAB0010502.1"/>
    </source>
</evidence>
<dbReference type="PANTHER" id="PTHR23114">
    <property type="entry name" value="M7GPPPN-MRNA HYDROLASE"/>
    <property type="match status" value="1"/>
</dbReference>
<comment type="cofactor">
    <cofactor evidence="2">
        <name>Mg(2+)</name>
        <dbReference type="ChEBI" id="CHEBI:18420"/>
    </cofactor>
</comment>
<dbReference type="GO" id="GO:0005634">
    <property type="term" value="C:nucleus"/>
    <property type="evidence" value="ECO:0007669"/>
    <property type="project" value="UniProtKB-SubCell"/>
</dbReference>
<comment type="cofactor">
    <cofactor evidence="1">
        <name>Mn(2+)</name>
        <dbReference type="ChEBI" id="CHEBI:29035"/>
    </cofactor>
</comment>
<dbReference type="GO" id="GO:0140933">
    <property type="term" value="F:5'-(N(7)-methylguanosine 5'-triphospho)-[mRNA] hydrolase activity"/>
    <property type="evidence" value="ECO:0007669"/>
    <property type="project" value="UniProtKB-EC"/>
</dbReference>
<keyword evidence="8" id="KW-0479">Metal-binding</keyword>
<dbReference type="AlphaFoldDB" id="A0A6H5H500"/>
<evidence type="ECO:0000256" key="2">
    <source>
        <dbReference type="ARBA" id="ARBA00001946"/>
    </source>
</evidence>
<dbReference type="Pfam" id="PF00293">
    <property type="entry name" value="NUDIX"/>
    <property type="match status" value="1"/>
</dbReference>
<dbReference type="Gene3D" id="1.10.10.1050">
    <property type="entry name" value="Dcp2, box A domain"/>
    <property type="match status" value="1"/>
</dbReference>
<evidence type="ECO:0000256" key="15">
    <source>
        <dbReference type="ARBA" id="ARBA00068566"/>
    </source>
</evidence>
<evidence type="ECO:0000256" key="11">
    <source>
        <dbReference type="ARBA" id="ARBA00023211"/>
    </source>
</evidence>
<evidence type="ECO:0000256" key="7">
    <source>
        <dbReference type="ARBA" id="ARBA00022553"/>
    </source>
</evidence>
<gene>
    <name evidence="17" type="ORF">NTEN_LOCUS15545</name>
</gene>
<evidence type="ECO:0000256" key="8">
    <source>
        <dbReference type="ARBA" id="ARBA00022723"/>
    </source>
</evidence>
<sequence>MAASEGVIPIDVLDDLCSRFIINVPEEERKNVIRICFQIEQAHWFYIDFYSKRKENRRICNLQEFATIVFKHVPFLHPFVERVDEIIGEWKEYKYCVPTYGAILLNEDLSHVLLVQSYCSKSSWGFPKGKINRDELPWQCAIREVLEETGFDIREFMDPTEYVEATINEQTVRLYVVPGISMDTQFTPKTRNEIKSVSWFPLADLPANKKEATSKIKTTSGTLSFFMVIPFIRKLRELIQEKYSQSPRKGRSRRPRNKSCGDLDFMEMKDNPGSEKKKNVKSATKDRDATEGAAGGMFPVRASSALSKPGIAEAADGRSYESGTNARRTLDYLNQASNNMPAARTEEYNQQKKTPKKIRILKKTDSLTEPPDNRSGKNLLDTLFPNKDLLSEGNSARLPVGETKQKTPKKPTALDQQGKQRETLSESPQSKSFGGINHDRCLSSFVRVANTKAAGRNCLLNASTSSGDGQKFADVGSAGFPNAPKHVEFVEISFSKNFEKYGARAWSNFKFDRQAILKAMDG</sequence>
<dbReference type="CDD" id="cd03672">
    <property type="entry name" value="NUDIX_Dcp2p_Nudt20"/>
    <property type="match status" value="1"/>
</dbReference>
<comment type="similarity">
    <text evidence="5">Belongs to the Nudix hydrolase family. DCP2 subfamily.</text>
</comment>
<keyword evidence="6" id="KW-0963">Cytoplasm</keyword>
<name>A0A6H5H500_9HEMI</name>
<dbReference type="GO" id="GO:0000932">
    <property type="term" value="C:P-body"/>
    <property type="evidence" value="ECO:0007669"/>
    <property type="project" value="UniProtKB-SubCell"/>
</dbReference>
<protein>
    <recommendedName>
        <fullName evidence="15">m7GpppN-mRNA hydrolase</fullName>
    </recommendedName>
    <alternativeName>
        <fullName evidence="16">mRNA-decapping enzyme 2</fullName>
    </alternativeName>
</protein>
<dbReference type="InterPro" id="IPR000086">
    <property type="entry name" value="NUDIX_hydrolase_dom"/>
</dbReference>
<dbReference type="SMART" id="SM01125">
    <property type="entry name" value="DCP2"/>
    <property type="match status" value="1"/>
</dbReference>
<dbReference type="InterPro" id="IPR036189">
    <property type="entry name" value="DCP2_BoxA_sf"/>
</dbReference>
<dbReference type="SUPFAM" id="SSF55811">
    <property type="entry name" value="Nudix"/>
    <property type="match status" value="1"/>
</dbReference>
<keyword evidence="18" id="KW-1185">Reference proteome</keyword>
<evidence type="ECO:0000256" key="9">
    <source>
        <dbReference type="ARBA" id="ARBA00022801"/>
    </source>
</evidence>
<dbReference type="InterPro" id="IPR044099">
    <property type="entry name" value="Dcp2_NUDIX"/>
</dbReference>
<dbReference type="SUPFAM" id="SSF140586">
    <property type="entry name" value="Dcp2 domain-like"/>
    <property type="match status" value="1"/>
</dbReference>
<dbReference type="GO" id="GO:0000290">
    <property type="term" value="P:deadenylation-dependent decapping of nuclear-transcribed mRNA"/>
    <property type="evidence" value="ECO:0007669"/>
    <property type="project" value="InterPro"/>
</dbReference>
<comment type="subcellular location">
    <subcellularLocation>
        <location evidence="4">Cytoplasm</location>
        <location evidence="4">P-body</location>
    </subcellularLocation>
    <subcellularLocation>
        <location evidence="3">Nucleus</location>
    </subcellularLocation>
</comment>
<keyword evidence="9" id="KW-0378">Hydrolase</keyword>
<evidence type="ECO:0000256" key="12">
    <source>
        <dbReference type="ARBA" id="ARBA00023242"/>
    </source>
</evidence>
<dbReference type="GO" id="GO:0030145">
    <property type="term" value="F:manganese ion binding"/>
    <property type="evidence" value="ECO:0007669"/>
    <property type="project" value="InterPro"/>
</dbReference>
<dbReference type="Proteomes" id="UP000479000">
    <property type="component" value="Unassembled WGS sequence"/>
</dbReference>
<dbReference type="OrthoDB" id="18996at2759"/>
<dbReference type="FunFam" id="3.90.79.10:FF:000003">
    <property type="entry name" value="M7GpppN-mRNA hydrolase isoform 2"/>
    <property type="match status" value="1"/>
</dbReference>
<dbReference type="GO" id="GO:0003723">
    <property type="term" value="F:RNA binding"/>
    <property type="evidence" value="ECO:0007669"/>
    <property type="project" value="UniProtKB-KW"/>
</dbReference>